<name>A0ABT1MMC6_9RHOB</name>
<evidence type="ECO:0000313" key="2">
    <source>
        <dbReference type="Proteomes" id="UP001203945"/>
    </source>
</evidence>
<dbReference type="Proteomes" id="UP001203945">
    <property type="component" value="Unassembled WGS sequence"/>
</dbReference>
<comment type="caution">
    <text evidence="1">The sequence shown here is derived from an EMBL/GenBank/DDBJ whole genome shotgun (WGS) entry which is preliminary data.</text>
</comment>
<accession>A0ABT1MMC6</accession>
<dbReference type="PANTHER" id="PTHR41260">
    <property type="entry name" value="PROTEIN ECSC"/>
    <property type="match status" value="1"/>
</dbReference>
<dbReference type="RefSeq" id="WP_255327893.1">
    <property type="nucleotide sequence ID" value="NZ_JAKZEU010000001.1"/>
</dbReference>
<geneLocation type="plasmid" evidence="1">
    <name>unnamed1</name>
</geneLocation>
<organism evidence="1 2">
    <name type="scientific">Paracoccus albicereus</name>
    <dbReference type="NCBI Taxonomy" id="2922394"/>
    <lineage>
        <taxon>Bacteria</taxon>
        <taxon>Pseudomonadati</taxon>
        <taxon>Pseudomonadota</taxon>
        <taxon>Alphaproteobacteria</taxon>
        <taxon>Rhodobacterales</taxon>
        <taxon>Paracoccaceae</taxon>
        <taxon>Paracoccus</taxon>
    </lineage>
</organism>
<keyword evidence="2" id="KW-1185">Reference proteome</keyword>
<dbReference type="PANTHER" id="PTHR41260:SF1">
    <property type="entry name" value="PROTEIN ECSC"/>
    <property type="match status" value="1"/>
</dbReference>
<proteinExistence type="predicted"/>
<protein>
    <submittedName>
        <fullName evidence="1">EcsC family protein</fullName>
    </submittedName>
</protein>
<dbReference type="InterPro" id="IPR024787">
    <property type="entry name" value="EcsC"/>
</dbReference>
<dbReference type="EMBL" id="JAKZEU010000001">
    <property type="protein sequence ID" value="MCQ0968929.1"/>
    <property type="molecule type" value="Genomic_DNA"/>
</dbReference>
<keyword evidence="1" id="KW-0614">Plasmid</keyword>
<dbReference type="Pfam" id="PF12787">
    <property type="entry name" value="EcsC"/>
    <property type="match status" value="1"/>
</dbReference>
<evidence type="ECO:0000313" key="1">
    <source>
        <dbReference type="EMBL" id="MCQ0968929.1"/>
    </source>
</evidence>
<gene>
    <name evidence="1" type="ORF">MLD63_00565</name>
</gene>
<sequence>MATNSAKNRQLVLPPINDPTVHAEIGALARRYLDAGGLGMEILSTIGTSAEGLIARLPGFVRKRLDRITLSGLERAFGAAERSRRIVRDRGEWFNRLASSVSGAAGGIAGLPGAVVELPVTITLLLRGILDVASEHGLDTQSPEVRAEALRVFAAAGPMSEDDGTDLGLLAARLSVTGQTLQALIARVAPRLSVVLGQKLAAQATPIFGAVAGASINYTFARYYQELARVHFGVMRLSQETGVPHEALVEALRLEIERVERQRRARRSGMDD</sequence>
<reference evidence="1 2" key="1">
    <citation type="submission" date="2022-03" db="EMBL/GenBank/DDBJ databases">
        <authorList>
            <person name="He Y."/>
        </authorList>
    </citation>
    <scope>NUCLEOTIDE SEQUENCE [LARGE SCALE GENOMIC DNA]</scope>
    <source>
        <strain evidence="1 2">TK19116</strain>
        <plasmid evidence="1">unnamed1</plasmid>
    </source>
</reference>